<reference evidence="2" key="1">
    <citation type="submission" date="2020-10" db="EMBL/GenBank/DDBJ databases">
        <title>Connecting structure to function with the recovery of over 1000 high-quality activated sludge metagenome-assembled genomes encoding full-length rRNA genes using long-read sequencing.</title>
        <authorList>
            <person name="Singleton C.M."/>
            <person name="Petriglieri F."/>
            <person name="Kristensen J.M."/>
            <person name="Kirkegaard R.H."/>
            <person name="Michaelsen T.Y."/>
            <person name="Andersen M.H."/>
            <person name="Karst S.M."/>
            <person name="Dueholm M.S."/>
            <person name="Nielsen P.H."/>
            <person name="Albertsen M."/>
        </authorList>
    </citation>
    <scope>NUCLEOTIDE SEQUENCE</scope>
    <source>
        <strain evidence="2">Hirt_18-Q3-R61-65_BATAC.395</strain>
    </source>
</reference>
<feature type="transmembrane region" description="Helical" evidence="1">
    <location>
        <begin position="38"/>
        <end position="66"/>
    </location>
</feature>
<evidence type="ECO:0000313" key="3">
    <source>
        <dbReference type="Proteomes" id="UP000886689"/>
    </source>
</evidence>
<dbReference type="Pfam" id="PF10011">
    <property type="entry name" value="DUF2254"/>
    <property type="match status" value="1"/>
</dbReference>
<comment type="caution">
    <text evidence="2">The sequence shown here is derived from an EMBL/GenBank/DDBJ whole genome shotgun (WGS) entry which is preliminary data.</text>
</comment>
<dbReference type="InterPro" id="IPR018723">
    <property type="entry name" value="DUF2254_membrane"/>
</dbReference>
<feature type="transmembrane region" description="Helical" evidence="1">
    <location>
        <begin position="117"/>
        <end position="138"/>
    </location>
</feature>
<name>A0A9D7K138_9PROT</name>
<keyword evidence="1" id="KW-1133">Transmembrane helix</keyword>
<keyword evidence="1" id="KW-0472">Membrane</keyword>
<protein>
    <submittedName>
        <fullName evidence="2">DUF2254 domain-containing protein</fullName>
    </submittedName>
</protein>
<gene>
    <name evidence="2" type="ORF">IPL58_10955</name>
</gene>
<dbReference type="Proteomes" id="UP000886689">
    <property type="component" value="Unassembled WGS sequence"/>
</dbReference>
<dbReference type="AlphaFoldDB" id="A0A9D7K138"/>
<sequence length="157" mass="16440">MACLAAGLAFGAVAVDKAVGDDWPERLGWSYSGGAEGASLVLGTVAGSMIAIAGTVFSMTLVAMSVASPQLVPACRAISCATRPIRWCWALSWLPLCIAARARTIRRAPTRWHSVPHLAVSLGVLLAMVSIGVLIYFIHHISVSIQADDVVARVTGN</sequence>
<proteinExistence type="predicted"/>
<evidence type="ECO:0000313" key="2">
    <source>
        <dbReference type="EMBL" id="MBK8524570.1"/>
    </source>
</evidence>
<accession>A0A9D7K138</accession>
<organism evidence="2 3">
    <name type="scientific">Candidatus Proximibacter danicus</name>
    <dbReference type="NCBI Taxonomy" id="2954365"/>
    <lineage>
        <taxon>Bacteria</taxon>
        <taxon>Pseudomonadati</taxon>
        <taxon>Pseudomonadota</taxon>
        <taxon>Betaproteobacteria</taxon>
        <taxon>Candidatus Proximibacter</taxon>
    </lineage>
</organism>
<dbReference type="EMBL" id="JADJUC010000011">
    <property type="protein sequence ID" value="MBK8524570.1"/>
    <property type="molecule type" value="Genomic_DNA"/>
</dbReference>
<evidence type="ECO:0000256" key="1">
    <source>
        <dbReference type="SAM" id="Phobius"/>
    </source>
</evidence>
<keyword evidence="1" id="KW-0812">Transmembrane</keyword>